<feature type="region of interest" description="Disordered" evidence="1">
    <location>
        <begin position="687"/>
        <end position="731"/>
    </location>
</feature>
<dbReference type="Proteomes" id="UP000002748">
    <property type="component" value="Unassembled WGS sequence"/>
</dbReference>
<accession>J5RDW6</accession>
<feature type="compositionally biased region" description="Basic and acidic residues" evidence="1">
    <location>
        <begin position="547"/>
        <end position="558"/>
    </location>
</feature>
<proteinExistence type="predicted"/>
<dbReference type="KEGG" id="tasa:A1Q1_06641"/>
<gene>
    <name evidence="2" type="ORF">A1Q1_06641</name>
</gene>
<dbReference type="AlphaFoldDB" id="J5RDW6"/>
<sequence>MPTSDPVDSGPDGSFPPSNNSPAIHSDAPLPSTSTPCGIACACLNVQIAGRVPDDLLDKVHAGPSAFEHDSRHQVWLPSEAEKIVHLDLARFENASESKDSKSTKDRKSDKDEDRDPADEPSWRKCLVCGVRVYEAKGKKKEDTAPENAWVTVDFSSGVLFGEALDKALEKPTLPFTGLHLDIPKDSSFGRPPEATESAPQLPSHFLPPVPDPFFLPPPFIPSHAKLREMCKSAVVKLQDKRGEMEADIVAYVNARVEDMRRLEDEVRGEVEVLWSRWADAHAQPSEQHPAPPKPRESFDGKKDGKKEVPFTDLERPSGVTVSPPKISGQHNYHAAQNQTSSLLAASISANAFHAPPPKQFDDNKLENIAKTVSREQGVDREVAMSFAFSTMEEQALKHGRRKKEEEKAEDVEVEVEEEEKGIDSWIGLERAEARKRVERGTRRQSAAASAAENAEKARAASADAKEKGKEKEKDKGKTENGEPSGEKKKGVKFQEPEKSAKDSKDAKDAKESAKDGEKEDTDGEKDGHVDGLAVDNDDEEAPELPEQERPKSHREARIWSMLDDNLSRTFAAEAPSHRAAWSKFEGQMSSVLHRSDSDDDDDSPATSALARSMPINIAMKPCKTSAEYQIKTSVSDREGVVVPNLIRAMRERPGRRRGSAALGREREQVMSYAADPGAVFESLAEASIDSDDDEDTTGGARRKNGQFVPPHVLAAKKEKQPEVGWRSLAS</sequence>
<feature type="compositionally biased region" description="Acidic residues" evidence="1">
    <location>
        <begin position="408"/>
        <end position="421"/>
    </location>
</feature>
<feature type="compositionally biased region" description="Basic and acidic residues" evidence="1">
    <location>
        <begin position="430"/>
        <end position="442"/>
    </location>
</feature>
<protein>
    <submittedName>
        <fullName evidence="2">Uncharacterized protein</fullName>
    </submittedName>
</protein>
<evidence type="ECO:0000256" key="1">
    <source>
        <dbReference type="SAM" id="MobiDB-lite"/>
    </source>
</evidence>
<feature type="region of interest" description="Disordered" evidence="1">
    <location>
        <begin position="592"/>
        <end position="613"/>
    </location>
</feature>
<dbReference type="EMBL" id="ALBS01000034">
    <property type="protein sequence ID" value="EJT52103.1"/>
    <property type="molecule type" value="Genomic_DNA"/>
</dbReference>
<feature type="compositionally biased region" description="Basic and acidic residues" evidence="1">
    <location>
        <begin position="454"/>
        <end position="518"/>
    </location>
</feature>
<comment type="caution">
    <text evidence="2">The sequence shown here is derived from an EMBL/GenBank/DDBJ whole genome shotgun (WGS) entry which is preliminary data.</text>
</comment>
<dbReference type="GeneID" id="25990153"/>
<dbReference type="OrthoDB" id="2563191at2759"/>
<reference evidence="2 3" key="1">
    <citation type="journal article" date="2012" name="Eukaryot. Cell">
        <title>Draft genome sequence of CBS 2479, the standard type strain of Trichosporon asahii.</title>
        <authorList>
            <person name="Yang R.Y."/>
            <person name="Li H.T."/>
            <person name="Zhu H."/>
            <person name="Zhou G.P."/>
            <person name="Wang M."/>
            <person name="Wang L."/>
        </authorList>
    </citation>
    <scope>NUCLEOTIDE SEQUENCE [LARGE SCALE GENOMIC DNA]</scope>
    <source>
        <strain evidence="3">ATCC 90039 / CBS 2479 / JCM 2466 / KCTC 7840 / NCYC 2677 / UAMH 7654</strain>
    </source>
</reference>
<feature type="region of interest" description="Disordered" evidence="1">
    <location>
        <begin position="282"/>
        <end position="336"/>
    </location>
</feature>
<name>J5RDW6_TRIAS</name>
<dbReference type="RefSeq" id="XP_014183165.1">
    <property type="nucleotide sequence ID" value="XM_014327690.1"/>
</dbReference>
<evidence type="ECO:0000313" key="3">
    <source>
        <dbReference type="Proteomes" id="UP000002748"/>
    </source>
</evidence>
<feature type="compositionally biased region" description="Basic and acidic residues" evidence="1">
    <location>
        <begin position="294"/>
        <end position="316"/>
    </location>
</feature>
<evidence type="ECO:0000313" key="2">
    <source>
        <dbReference type="EMBL" id="EJT52103.1"/>
    </source>
</evidence>
<feature type="compositionally biased region" description="Acidic residues" evidence="1">
    <location>
        <begin position="536"/>
        <end position="546"/>
    </location>
</feature>
<dbReference type="VEuPathDB" id="FungiDB:A1Q1_06641"/>
<feature type="region of interest" description="Disordered" evidence="1">
    <location>
        <begin position="394"/>
        <end position="558"/>
    </location>
</feature>
<feature type="region of interest" description="Disordered" evidence="1">
    <location>
        <begin position="95"/>
        <end position="121"/>
    </location>
</feature>
<feature type="region of interest" description="Disordered" evidence="1">
    <location>
        <begin position="1"/>
        <end position="31"/>
    </location>
</feature>
<feature type="compositionally biased region" description="Basic and acidic residues" evidence="1">
    <location>
        <begin position="95"/>
        <end position="114"/>
    </location>
</feature>
<organism evidence="2 3">
    <name type="scientific">Trichosporon asahii var. asahii (strain ATCC 90039 / CBS 2479 / JCM 2466 / KCTC 7840 / NBRC 103889/ NCYC 2677 / UAMH 7654)</name>
    <name type="common">Yeast</name>
    <dbReference type="NCBI Taxonomy" id="1186058"/>
    <lineage>
        <taxon>Eukaryota</taxon>
        <taxon>Fungi</taxon>
        <taxon>Dikarya</taxon>
        <taxon>Basidiomycota</taxon>
        <taxon>Agaricomycotina</taxon>
        <taxon>Tremellomycetes</taxon>
        <taxon>Trichosporonales</taxon>
        <taxon>Trichosporonaceae</taxon>
        <taxon>Trichosporon</taxon>
    </lineage>
</organism>
<dbReference type="HOGENOM" id="CLU_016262_0_0_1"/>